<comment type="caution">
    <text evidence="7">Lacks conserved residue(s) required for the propagation of feature annotation.</text>
</comment>
<name>A0ABY7QR77_9FIRM</name>
<sequence>MRLRYKPWAIPEMEENAYITFEPKQYAGSWHALFENNHPIYVEIGSGKGKFLQTMSERHPDTNYVGIEMDTNAFIYAARKLKEAGHFNVRGIAGNANAIDEYFGKDEVAGIYINFCNPWPKKRHHKRRLTHPRFLEKYKQILQPGSYIELKTDDLDFFEASLEYFKDEGFSLEDYTFDMKTEDYPDAIITEYESKWRSRGIPIKYVKARL</sequence>
<evidence type="ECO:0000313" key="8">
    <source>
        <dbReference type="EMBL" id="WBW49296.1"/>
    </source>
</evidence>
<dbReference type="PANTHER" id="PTHR23417">
    <property type="entry name" value="3-DEOXY-D-MANNO-OCTULOSONIC-ACID TRANSFERASE/TRNA GUANINE-N 7 - -METHYLTRANSFERASE"/>
    <property type="match status" value="1"/>
</dbReference>
<evidence type="ECO:0000256" key="7">
    <source>
        <dbReference type="HAMAP-Rule" id="MF_01057"/>
    </source>
</evidence>
<evidence type="ECO:0000256" key="3">
    <source>
        <dbReference type="ARBA" id="ARBA00022603"/>
    </source>
</evidence>
<evidence type="ECO:0000256" key="5">
    <source>
        <dbReference type="ARBA" id="ARBA00022691"/>
    </source>
</evidence>
<evidence type="ECO:0000256" key="6">
    <source>
        <dbReference type="ARBA" id="ARBA00022694"/>
    </source>
</evidence>
<keyword evidence="9" id="KW-1185">Reference proteome</keyword>
<feature type="binding site" evidence="7">
    <location>
        <position position="68"/>
    </location>
    <ligand>
        <name>S-adenosyl-L-methionine</name>
        <dbReference type="ChEBI" id="CHEBI:59789"/>
    </ligand>
</feature>
<feature type="binding site" evidence="7">
    <location>
        <position position="117"/>
    </location>
    <ligand>
        <name>S-adenosyl-L-methionine</name>
        <dbReference type="ChEBI" id="CHEBI:59789"/>
    </ligand>
</feature>
<comment type="function">
    <text evidence="2 7">Catalyzes the formation of N(7)-methylguanine at position 46 (m7G46) in tRNA.</text>
</comment>
<keyword evidence="4 7" id="KW-0808">Transferase</keyword>
<keyword evidence="6 7" id="KW-0819">tRNA processing</keyword>
<accession>A0ABY7QR77</accession>
<dbReference type="HAMAP" id="MF_01057">
    <property type="entry name" value="tRNA_methyltr_TrmB"/>
    <property type="match status" value="1"/>
</dbReference>
<dbReference type="SUPFAM" id="SSF53335">
    <property type="entry name" value="S-adenosyl-L-methionine-dependent methyltransferases"/>
    <property type="match status" value="1"/>
</dbReference>
<feature type="binding site" evidence="7">
    <location>
        <position position="153"/>
    </location>
    <ligand>
        <name>substrate</name>
    </ligand>
</feature>
<dbReference type="NCBIfam" id="NF001080">
    <property type="entry name" value="PRK00121.2-2"/>
    <property type="match status" value="1"/>
</dbReference>
<evidence type="ECO:0000256" key="4">
    <source>
        <dbReference type="ARBA" id="ARBA00022679"/>
    </source>
</evidence>
<dbReference type="PROSITE" id="PS51625">
    <property type="entry name" value="SAM_MT_TRMB"/>
    <property type="match status" value="1"/>
</dbReference>
<feature type="binding site" evidence="7">
    <location>
        <position position="43"/>
    </location>
    <ligand>
        <name>S-adenosyl-L-methionine</name>
        <dbReference type="ChEBI" id="CHEBI:59789"/>
    </ligand>
</feature>
<dbReference type="Proteomes" id="UP001210339">
    <property type="component" value="Chromosome"/>
</dbReference>
<organism evidence="8 9">
    <name type="scientific">Peptoniphilus equinus</name>
    <dbReference type="NCBI Taxonomy" id="3016343"/>
    <lineage>
        <taxon>Bacteria</taxon>
        <taxon>Bacillati</taxon>
        <taxon>Bacillota</taxon>
        <taxon>Tissierellia</taxon>
        <taxon>Tissierellales</taxon>
        <taxon>Peptoniphilaceae</taxon>
        <taxon>Peptoniphilus</taxon>
    </lineage>
</organism>
<dbReference type="GO" id="GO:0008176">
    <property type="term" value="F:tRNA (guanine(46)-N7)-methyltransferase activity"/>
    <property type="evidence" value="ECO:0007669"/>
    <property type="project" value="UniProtKB-EC"/>
</dbReference>
<comment type="similarity">
    <text evidence="7">Belongs to the class I-like SAM-binding methyltransferase superfamily. TrmB family.</text>
</comment>
<proteinExistence type="inferred from homology"/>
<comment type="catalytic activity">
    <reaction evidence="1 7">
        <text>guanosine(46) in tRNA + S-adenosyl-L-methionine = N(7)-methylguanosine(46) in tRNA + S-adenosyl-L-homocysteine</text>
        <dbReference type="Rhea" id="RHEA:42708"/>
        <dbReference type="Rhea" id="RHEA-COMP:10188"/>
        <dbReference type="Rhea" id="RHEA-COMP:10189"/>
        <dbReference type="ChEBI" id="CHEBI:57856"/>
        <dbReference type="ChEBI" id="CHEBI:59789"/>
        <dbReference type="ChEBI" id="CHEBI:74269"/>
        <dbReference type="ChEBI" id="CHEBI:74480"/>
        <dbReference type="EC" id="2.1.1.33"/>
    </reaction>
</comment>
<feature type="binding site" evidence="7">
    <location>
        <position position="121"/>
    </location>
    <ligand>
        <name>substrate</name>
    </ligand>
</feature>
<feature type="binding site" evidence="7">
    <location>
        <position position="95"/>
    </location>
    <ligand>
        <name>S-adenosyl-L-methionine</name>
        <dbReference type="ChEBI" id="CHEBI:59789"/>
    </ligand>
</feature>
<dbReference type="EC" id="2.1.1.33" evidence="7"/>
<dbReference type="InterPro" id="IPR055361">
    <property type="entry name" value="tRNA_methyltr_TrmB_bact"/>
</dbReference>
<dbReference type="InterPro" id="IPR029063">
    <property type="entry name" value="SAM-dependent_MTases_sf"/>
</dbReference>
<protein>
    <recommendedName>
        <fullName evidence="7">tRNA (guanine-N(7)-)-methyltransferase</fullName>
        <ecNumber evidence="7">2.1.1.33</ecNumber>
    </recommendedName>
    <alternativeName>
        <fullName evidence="7">tRNA (guanine(46)-N(7))-methyltransferase</fullName>
    </alternativeName>
    <alternativeName>
        <fullName evidence="7">tRNA(m7G46)-methyltransferase</fullName>
    </alternativeName>
</protein>
<dbReference type="PANTHER" id="PTHR23417:SF14">
    <property type="entry name" value="PENTACOTRIPEPTIDE-REPEAT REGION OF PRORP DOMAIN-CONTAINING PROTEIN"/>
    <property type="match status" value="1"/>
</dbReference>
<reference evidence="8 9" key="1">
    <citation type="submission" date="2023-01" db="EMBL/GenBank/DDBJ databases">
        <authorList>
            <person name="Lee S.H."/>
            <person name="Jung H.S."/>
            <person name="Yun J.U."/>
        </authorList>
    </citation>
    <scope>NUCLEOTIDE SEQUENCE [LARGE SCALE GENOMIC DNA]</scope>
    <source>
        <strain evidence="8 9">CBA3646</strain>
    </source>
</reference>
<evidence type="ECO:0000313" key="9">
    <source>
        <dbReference type="Proteomes" id="UP001210339"/>
    </source>
</evidence>
<dbReference type="Pfam" id="PF02390">
    <property type="entry name" value="Methyltransf_4"/>
    <property type="match status" value="1"/>
</dbReference>
<keyword evidence="3 7" id="KW-0489">Methyltransferase</keyword>
<keyword evidence="5 7" id="KW-0949">S-adenosyl-L-methionine</keyword>
<dbReference type="EMBL" id="CP115667">
    <property type="protein sequence ID" value="WBW49296.1"/>
    <property type="molecule type" value="Genomic_DNA"/>
</dbReference>
<evidence type="ECO:0000256" key="1">
    <source>
        <dbReference type="ARBA" id="ARBA00000142"/>
    </source>
</evidence>
<dbReference type="RefSeq" id="WP_271190828.1">
    <property type="nucleotide sequence ID" value="NZ_CP115667.1"/>
</dbReference>
<gene>
    <name evidence="7 8" type="primary">trmB</name>
    <name evidence="8" type="ORF">O6R05_04610</name>
</gene>
<dbReference type="Gene3D" id="3.40.50.150">
    <property type="entry name" value="Vaccinia Virus protein VP39"/>
    <property type="match status" value="1"/>
</dbReference>
<dbReference type="NCBIfam" id="TIGR00091">
    <property type="entry name" value="tRNA (guanosine(46)-N7)-methyltransferase TrmB"/>
    <property type="match status" value="1"/>
</dbReference>
<feature type="binding site" evidence="7">
    <location>
        <begin position="190"/>
        <end position="193"/>
    </location>
    <ligand>
        <name>substrate</name>
    </ligand>
</feature>
<evidence type="ECO:0000256" key="2">
    <source>
        <dbReference type="ARBA" id="ARBA00003015"/>
    </source>
</evidence>
<dbReference type="InterPro" id="IPR003358">
    <property type="entry name" value="tRNA_(Gua-N-7)_MeTrfase_Trmb"/>
</dbReference>
<comment type="pathway">
    <text evidence="7">tRNA modification; N(7)-methylguanine-tRNA biosynthesis.</text>
</comment>
<dbReference type="CDD" id="cd02440">
    <property type="entry name" value="AdoMet_MTases"/>
    <property type="match status" value="1"/>
</dbReference>